<organism evidence="7 8">
    <name type="scientific">Acrocarpospora pleiomorpha</name>
    <dbReference type="NCBI Taxonomy" id="90975"/>
    <lineage>
        <taxon>Bacteria</taxon>
        <taxon>Bacillati</taxon>
        <taxon>Actinomycetota</taxon>
        <taxon>Actinomycetes</taxon>
        <taxon>Streptosporangiales</taxon>
        <taxon>Streptosporangiaceae</taxon>
        <taxon>Acrocarpospora</taxon>
    </lineage>
</organism>
<keyword evidence="3" id="KW-0547">Nucleotide-binding</keyword>
<dbReference type="Proteomes" id="UP000377595">
    <property type="component" value="Unassembled WGS sequence"/>
</dbReference>
<dbReference type="SUPFAM" id="SSF52540">
    <property type="entry name" value="P-loop containing nucleoside triphosphate hydrolases"/>
    <property type="match status" value="1"/>
</dbReference>
<dbReference type="SMART" id="SM00382">
    <property type="entry name" value="AAA"/>
    <property type="match status" value="1"/>
</dbReference>
<dbReference type="GO" id="GO:0016887">
    <property type="term" value="F:ATP hydrolysis activity"/>
    <property type="evidence" value="ECO:0007669"/>
    <property type="project" value="InterPro"/>
</dbReference>
<dbReference type="PROSITE" id="PS00211">
    <property type="entry name" value="ABC_TRANSPORTER_1"/>
    <property type="match status" value="1"/>
</dbReference>
<accession>A0A5M3Y1U2</accession>
<keyword evidence="8" id="KW-1185">Reference proteome</keyword>
<dbReference type="EMBL" id="BLAF01000055">
    <property type="protein sequence ID" value="GES24688.1"/>
    <property type="molecule type" value="Genomic_DNA"/>
</dbReference>
<dbReference type="PANTHER" id="PTHR43820">
    <property type="entry name" value="HIGH-AFFINITY BRANCHED-CHAIN AMINO ACID TRANSPORT ATP-BINDING PROTEIN LIVF"/>
    <property type="match status" value="1"/>
</dbReference>
<keyword evidence="4 7" id="KW-0067">ATP-binding</keyword>
<evidence type="ECO:0000256" key="3">
    <source>
        <dbReference type="ARBA" id="ARBA00022741"/>
    </source>
</evidence>
<gene>
    <name evidence="7" type="ORF">Aple_075870</name>
</gene>
<comment type="caution">
    <text evidence="7">The sequence shown here is derived from an EMBL/GenBank/DDBJ whole genome shotgun (WGS) entry which is preliminary data.</text>
</comment>
<dbReference type="InterPro" id="IPR052156">
    <property type="entry name" value="BCAA_Transport_ATP-bd_LivF"/>
</dbReference>
<evidence type="ECO:0000313" key="8">
    <source>
        <dbReference type="Proteomes" id="UP000377595"/>
    </source>
</evidence>
<keyword evidence="5" id="KW-0029">Amino-acid transport</keyword>
<dbReference type="PANTHER" id="PTHR43820:SF4">
    <property type="entry name" value="HIGH-AFFINITY BRANCHED-CHAIN AMINO ACID TRANSPORT ATP-BINDING PROTEIN LIVF"/>
    <property type="match status" value="1"/>
</dbReference>
<evidence type="ECO:0000313" key="7">
    <source>
        <dbReference type="EMBL" id="GES24688.1"/>
    </source>
</evidence>
<name>A0A5M3Y1U2_9ACTN</name>
<dbReference type="GO" id="GO:0015807">
    <property type="term" value="P:L-amino acid transport"/>
    <property type="evidence" value="ECO:0007669"/>
    <property type="project" value="TreeGrafter"/>
</dbReference>
<comment type="similarity">
    <text evidence="1">Belongs to the ABC transporter superfamily.</text>
</comment>
<feature type="domain" description="ABC transporter" evidence="6">
    <location>
        <begin position="5"/>
        <end position="226"/>
    </location>
</feature>
<dbReference type="InterPro" id="IPR017871">
    <property type="entry name" value="ABC_transporter-like_CS"/>
</dbReference>
<evidence type="ECO:0000259" key="6">
    <source>
        <dbReference type="PROSITE" id="PS50893"/>
    </source>
</evidence>
<dbReference type="AlphaFoldDB" id="A0A5M3Y1U2"/>
<dbReference type="PROSITE" id="PS50893">
    <property type="entry name" value="ABC_TRANSPORTER_2"/>
    <property type="match status" value="1"/>
</dbReference>
<dbReference type="Gene3D" id="3.40.50.300">
    <property type="entry name" value="P-loop containing nucleotide triphosphate hydrolases"/>
    <property type="match status" value="1"/>
</dbReference>
<dbReference type="GO" id="GO:0005524">
    <property type="term" value="F:ATP binding"/>
    <property type="evidence" value="ECO:0007669"/>
    <property type="project" value="UniProtKB-KW"/>
</dbReference>
<dbReference type="Pfam" id="PF00005">
    <property type="entry name" value="ABC_tran"/>
    <property type="match status" value="1"/>
</dbReference>
<dbReference type="OrthoDB" id="5179231at2"/>
<evidence type="ECO:0000256" key="1">
    <source>
        <dbReference type="ARBA" id="ARBA00005417"/>
    </source>
</evidence>
<reference evidence="7 8" key="1">
    <citation type="submission" date="2019-10" db="EMBL/GenBank/DDBJ databases">
        <title>Whole genome shotgun sequence of Acrocarpospora pleiomorpha NBRC 16267.</title>
        <authorList>
            <person name="Ichikawa N."/>
            <person name="Kimura A."/>
            <person name="Kitahashi Y."/>
            <person name="Komaki H."/>
            <person name="Oguchi A."/>
        </authorList>
    </citation>
    <scope>NUCLEOTIDE SEQUENCE [LARGE SCALE GENOMIC DNA]</scope>
    <source>
        <strain evidence="7 8">NBRC 16267</strain>
    </source>
</reference>
<protein>
    <submittedName>
        <fullName evidence="7">ABC transporter ATP-binding protein</fullName>
    </submittedName>
</protein>
<proteinExistence type="inferred from homology"/>
<dbReference type="InterPro" id="IPR027417">
    <property type="entry name" value="P-loop_NTPase"/>
</dbReference>
<dbReference type="RefSeq" id="WP_155349509.1">
    <property type="nucleotide sequence ID" value="NZ_BAAAHM010000045.1"/>
</dbReference>
<dbReference type="GO" id="GO:0015658">
    <property type="term" value="F:branched-chain amino acid transmembrane transporter activity"/>
    <property type="evidence" value="ECO:0007669"/>
    <property type="project" value="TreeGrafter"/>
</dbReference>
<evidence type="ECO:0000256" key="5">
    <source>
        <dbReference type="ARBA" id="ARBA00022970"/>
    </source>
</evidence>
<evidence type="ECO:0000256" key="2">
    <source>
        <dbReference type="ARBA" id="ARBA00022448"/>
    </source>
</evidence>
<dbReference type="CDD" id="cd03224">
    <property type="entry name" value="ABC_TM1139_LivF_branched"/>
    <property type="match status" value="1"/>
</dbReference>
<sequence>MSPLLEARGLCTGYGTIQVVHGVDLTVDAGEIVVLLGPNGAGKSTTLKSVVGELPSISGTLHWRGQPSDGPLHARARQGISYIPEERAVLMRLSVMENLRVAAGRPEEAAAVFPELANHLARPVGQLSGGQQRMVSVAAALGARPKLLVADELSLGLAPAIVTRVLGRVRVAADEGLGVLLVEQHAGQALAIADRAMVMVRGRIVWAGTAHEALASIDELHELYLGTAEGGSQNGR</sequence>
<evidence type="ECO:0000256" key="4">
    <source>
        <dbReference type="ARBA" id="ARBA00022840"/>
    </source>
</evidence>
<keyword evidence="2" id="KW-0813">Transport</keyword>
<dbReference type="InterPro" id="IPR003593">
    <property type="entry name" value="AAA+_ATPase"/>
</dbReference>
<dbReference type="InterPro" id="IPR003439">
    <property type="entry name" value="ABC_transporter-like_ATP-bd"/>
</dbReference>